<keyword evidence="9" id="KW-1185">Reference proteome</keyword>
<feature type="transmembrane region" description="Helical" evidence="6">
    <location>
        <begin position="266"/>
        <end position="292"/>
    </location>
</feature>
<keyword evidence="2" id="KW-1003">Cell membrane</keyword>
<evidence type="ECO:0000256" key="5">
    <source>
        <dbReference type="ARBA" id="ARBA00023136"/>
    </source>
</evidence>
<comment type="subcellular location">
    <subcellularLocation>
        <location evidence="1">Cell membrane</location>
        <topology evidence="1">Multi-pass membrane protein</topology>
    </subcellularLocation>
</comment>
<name>A0ABX8TRS7_9ACTN</name>
<evidence type="ECO:0000313" key="9">
    <source>
        <dbReference type="Proteomes" id="UP000824681"/>
    </source>
</evidence>
<feature type="transmembrane region" description="Helical" evidence="6">
    <location>
        <begin position="108"/>
        <end position="134"/>
    </location>
</feature>
<proteinExistence type="predicted"/>
<evidence type="ECO:0000256" key="6">
    <source>
        <dbReference type="SAM" id="Phobius"/>
    </source>
</evidence>
<keyword evidence="4 6" id="KW-1133">Transmembrane helix</keyword>
<dbReference type="PANTHER" id="PTHR35007:SF3">
    <property type="entry name" value="POSSIBLE CONSERVED ALANINE RICH MEMBRANE PROTEIN"/>
    <property type="match status" value="1"/>
</dbReference>
<evidence type="ECO:0000256" key="1">
    <source>
        <dbReference type="ARBA" id="ARBA00004651"/>
    </source>
</evidence>
<sequence>MLPLFSALCAAMAIWVWLPSHTPKERLARLKARLTPHDERRLNLLSPGPHHRKRTNPQSLAHSAALVSRAPAHLADNEPPATWLDHPGEGPHRGVTRKTVLTATSAGLAVTVLIGGTTGVVSGIAITLVTGIYLHKRQPAQSQQDQQQLQTDLPFAADLMTACLLAGCPVSSATEIAADAIGGPLGRRLTWVSSQLRLGADPEPTWALLAKDPALGQLSRTMIRATQSGTPVADALARLADDARATSRAAAAAAARRVGVKAVAPLGLCFLPAFVLLGIIPVVAGLASTLVLP</sequence>
<dbReference type="EMBL" id="CP068985">
    <property type="protein sequence ID" value="QYC37969.1"/>
    <property type="molecule type" value="Genomic_DNA"/>
</dbReference>
<protein>
    <submittedName>
        <fullName evidence="8">Bacterial type II secretion system protein F domain protein</fullName>
    </submittedName>
</protein>
<reference evidence="8 9" key="1">
    <citation type="journal article" date="2021" name="ACS Chem. Biol.">
        <title>Genomic-Led Discovery of a Novel Glycopeptide Antibiotic by Nonomuraea coxensis DSM 45129.</title>
        <authorList>
            <person name="Yushchuk O."/>
            <person name="Vior N.M."/>
            <person name="Andreo-Vidal A."/>
            <person name="Berini F."/>
            <person name="Ruckert C."/>
            <person name="Busche T."/>
            <person name="Binda E."/>
            <person name="Kalinowski J."/>
            <person name="Truman A.W."/>
            <person name="Marinelli F."/>
        </authorList>
    </citation>
    <scope>NUCLEOTIDE SEQUENCE [LARGE SCALE GENOMIC DNA]</scope>
    <source>
        <strain evidence="8 9">DSM 45129</strain>
    </source>
</reference>
<dbReference type="PANTHER" id="PTHR35007">
    <property type="entry name" value="INTEGRAL MEMBRANE PROTEIN-RELATED"/>
    <property type="match status" value="1"/>
</dbReference>
<keyword evidence="3 6" id="KW-0812">Transmembrane</keyword>
<dbReference type="Proteomes" id="UP000824681">
    <property type="component" value="Chromosome"/>
</dbReference>
<evidence type="ECO:0000256" key="3">
    <source>
        <dbReference type="ARBA" id="ARBA00022692"/>
    </source>
</evidence>
<dbReference type="Pfam" id="PF00482">
    <property type="entry name" value="T2SSF"/>
    <property type="match status" value="1"/>
</dbReference>
<organism evidence="8 9">
    <name type="scientific">Nonomuraea coxensis DSM 45129</name>
    <dbReference type="NCBI Taxonomy" id="1122611"/>
    <lineage>
        <taxon>Bacteria</taxon>
        <taxon>Bacillati</taxon>
        <taxon>Actinomycetota</taxon>
        <taxon>Actinomycetes</taxon>
        <taxon>Streptosporangiales</taxon>
        <taxon>Streptosporangiaceae</taxon>
        <taxon>Nonomuraea</taxon>
    </lineage>
</organism>
<evidence type="ECO:0000256" key="4">
    <source>
        <dbReference type="ARBA" id="ARBA00022989"/>
    </source>
</evidence>
<evidence type="ECO:0000259" key="7">
    <source>
        <dbReference type="Pfam" id="PF00482"/>
    </source>
</evidence>
<accession>A0ABX8TRS7</accession>
<dbReference type="InterPro" id="IPR018076">
    <property type="entry name" value="T2SS_GspF_dom"/>
</dbReference>
<keyword evidence="5 6" id="KW-0472">Membrane</keyword>
<evidence type="ECO:0000256" key="2">
    <source>
        <dbReference type="ARBA" id="ARBA00022475"/>
    </source>
</evidence>
<evidence type="ECO:0000313" key="8">
    <source>
        <dbReference type="EMBL" id="QYC37969.1"/>
    </source>
</evidence>
<gene>
    <name evidence="8" type="ORF">Nocox_01680</name>
</gene>
<feature type="domain" description="Type II secretion system protein GspF" evidence="7">
    <location>
        <begin position="157"/>
        <end position="277"/>
    </location>
</feature>